<gene>
    <name evidence="1" type="ORF">SpAn4DRAFT_2554</name>
</gene>
<dbReference type="RefSeq" id="WP_021168107.1">
    <property type="nucleotide sequence ID" value="NZ_CTRP01000012.1"/>
</dbReference>
<name>A0A0U1L0Y0_9FIRM</name>
<reference evidence="2" key="1">
    <citation type="submission" date="2015-03" db="EMBL/GenBank/DDBJ databases">
        <authorList>
            <person name="Nijsse Bart"/>
        </authorList>
    </citation>
    <scope>NUCLEOTIDE SEQUENCE [LARGE SCALE GENOMIC DNA]</scope>
</reference>
<accession>A0A0U1L0Y0</accession>
<proteinExistence type="predicted"/>
<evidence type="ECO:0000313" key="2">
    <source>
        <dbReference type="Proteomes" id="UP000049855"/>
    </source>
</evidence>
<dbReference type="Proteomes" id="UP000049855">
    <property type="component" value="Unassembled WGS sequence"/>
</dbReference>
<organism evidence="1 2">
    <name type="scientific">Sporomusa ovata</name>
    <dbReference type="NCBI Taxonomy" id="2378"/>
    <lineage>
        <taxon>Bacteria</taxon>
        <taxon>Bacillati</taxon>
        <taxon>Bacillota</taxon>
        <taxon>Negativicutes</taxon>
        <taxon>Selenomonadales</taxon>
        <taxon>Sporomusaceae</taxon>
        <taxon>Sporomusa</taxon>
    </lineage>
</organism>
<keyword evidence="2" id="KW-1185">Reference proteome</keyword>
<sequence length="111" mass="12877">MKKAFIYTLNPTDYFVGFMTEREALDAEKGDIEDGEEILKQKIEIAKKLFREHTCWEGDGEVYISGLPGRNSNNYPEIFVIIKQRNNGSTFLCSPVELPYLEEFLDKQVDF</sequence>
<dbReference type="EMBL" id="CTRP01000012">
    <property type="protein sequence ID" value="CQR73322.1"/>
    <property type="molecule type" value="Genomic_DNA"/>
</dbReference>
<protein>
    <submittedName>
        <fullName evidence="1">Uncharacterized protein</fullName>
    </submittedName>
</protein>
<evidence type="ECO:0000313" key="1">
    <source>
        <dbReference type="EMBL" id="CQR73322.1"/>
    </source>
</evidence>
<dbReference type="AlphaFoldDB" id="A0A0U1L0Y0"/>